<dbReference type="Proteomes" id="UP001331936">
    <property type="component" value="Unassembled WGS sequence"/>
</dbReference>
<feature type="transmembrane region" description="Helical" evidence="1">
    <location>
        <begin position="209"/>
        <end position="228"/>
    </location>
</feature>
<proteinExistence type="predicted"/>
<comment type="caution">
    <text evidence="3">The sequence shown here is derived from an EMBL/GenBank/DDBJ whole genome shotgun (WGS) entry which is preliminary data.</text>
</comment>
<evidence type="ECO:0000313" key="4">
    <source>
        <dbReference type="Proteomes" id="UP001331936"/>
    </source>
</evidence>
<keyword evidence="1" id="KW-0472">Membrane</keyword>
<organism evidence="3 4">
    <name type="scientific">Rhodococcus chondri</name>
    <dbReference type="NCBI Taxonomy" id="3065941"/>
    <lineage>
        <taxon>Bacteria</taxon>
        <taxon>Bacillati</taxon>
        <taxon>Actinomycetota</taxon>
        <taxon>Actinomycetes</taxon>
        <taxon>Mycobacteriales</taxon>
        <taxon>Nocardiaceae</taxon>
        <taxon>Rhodococcus</taxon>
    </lineage>
</organism>
<dbReference type="RefSeq" id="WP_330154415.1">
    <property type="nucleotide sequence ID" value="NZ_JAUZMZ010000229.1"/>
</dbReference>
<gene>
    <name evidence="3" type="ORF">Q8814_23685</name>
</gene>
<sequence>MTTRRVIDPAGALFGLGLPLLSALAVLALTVAWQPRLPDRIATHWTGLTADSFGSAMSSAWTMALLIVLIGGGCCAIAALAQAQLIMRRYMLVLGLGVTGLMLTVHVAGLAGQLDLADPAQAPFPMWSIGAGMFAGVAVGWVGAALLRDYRERKPATAPPDPELPRGRVETPIVEQVGTGPRTTVVLVLIVMVPALLVCAATGSWWMPAIVAPLGFLVLSLLRFLVIVDERGLRVRNLGTTAVAYDLDEIVSAKVTQTRPFQDWGGWGLRVKGRGRYGLVTNTGPAVVVTTASGHEFTVTTDRAEEMAGALNTLADRRSAASTGGLPVPENE</sequence>
<accession>A0ABU7JYI9</accession>
<dbReference type="EMBL" id="JAUZMZ010000229">
    <property type="protein sequence ID" value="MEE2035072.1"/>
    <property type="molecule type" value="Genomic_DNA"/>
</dbReference>
<feature type="domain" description="DUF1648" evidence="2">
    <location>
        <begin position="23"/>
        <end position="67"/>
    </location>
</feature>
<keyword evidence="1" id="KW-1133">Transmembrane helix</keyword>
<feature type="transmembrane region" description="Helical" evidence="1">
    <location>
        <begin position="185"/>
        <end position="203"/>
    </location>
</feature>
<feature type="transmembrane region" description="Helical" evidence="1">
    <location>
        <begin position="124"/>
        <end position="147"/>
    </location>
</feature>
<evidence type="ECO:0000256" key="1">
    <source>
        <dbReference type="SAM" id="Phobius"/>
    </source>
</evidence>
<name>A0ABU7JYI9_9NOCA</name>
<dbReference type="InterPro" id="IPR012867">
    <property type="entry name" value="DUF1648"/>
</dbReference>
<feature type="transmembrane region" description="Helical" evidence="1">
    <location>
        <begin position="53"/>
        <end position="80"/>
    </location>
</feature>
<keyword evidence="1" id="KW-0812">Transmembrane</keyword>
<feature type="transmembrane region" description="Helical" evidence="1">
    <location>
        <begin position="12"/>
        <end position="33"/>
    </location>
</feature>
<feature type="transmembrane region" description="Helical" evidence="1">
    <location>
        <begin position="92"/>
        <end position="112"/>
    </location>
</feature>
<evidence type="ECO:0000313" key="3">
    <source>
        <dbReference type="EMBL" id="MEE2035072.1"/>
    </source>
</evidence>
<protein>
    <submittedName>
        <fullName evidence="3">DUF1648 domain-containing protein</fullName>
    </submittedName>
</protein>
<keyword evidence="4" id="KW-1185">Reference proteome</keyword>
<reference evidence="3 4" key="1">
    <citation type="submission" date="2023-08" db="EMBL/GenBank/DDBJ databases">
        <authorList>
            <person name="Girao M."/>
            <person name="Carvalho M.F."/>
        </authorList>
    </citation>
    <scope>NUCLEOTIDE SEQUENCE [LARGE SCALE GENOMIC DNA]</scope>
    <source>
        <strain evidence="3 4">CC-R104</strain>
    </source>
</reference>
<dbReference type="Pfam" id="PF07853">
    <property type="entry name" value="DUF1648"/>
    <property type="match status" value="1"/>
</dbReference>
<evidence type="ECO:0000259" key="2">
    <source>
        <dbReference type="Pfam" id="PF07853"/>
    </source>
</evidence>